<organism evidence="1 2">
    <name type="scientific">Romanomermis culicivorax</name>
    <name type="common">Nematode worm</name>
    <dbReference type="NCBI Taxonomy" id="13658"/>
    <lineage>
        <taxon>Eukaryota</taxon>
        <taxon>Metazoa</taxon>
        <taxon>Ecdysozoa</taxon>
        <taxon>Nematoda</taxon>
        <taxon>Enoplea</taxon>
        <taxon>Dorylaimia</taxon>
        <taxon>Mermithida</taxon>
        <taxon>Mermithoidea</taxon>
        <taxon>Mermithidae</taxon>
        <taxon>Romanomermis</taxon>
    </lineage>
</organism>
<name>A0A915HS05_ROMCU</name>
<protein>
    <submittedName>
        <fullName evidence="2">Uncharacterized protein</fullName>
    </submittedName>
</protein>
<dbReference type="AlphaFoldDB" id="A0A915HS05"/>
<proteinExistence type="predicted"/>
<dbReference type="Proteomes" id="UP000887565">
    <property type="component" value="Unplaced"/>
</dbReference>
<dbReference type="WBParaSite" id="nRc.2.0.1.t04524-RA">
    <property type="protein sequence ID" value="nRc.2.0.1.t04524-RA"/>
    <property type="gene ID" value="nRc.2.0.1.g04524"/>
</dbReference>
<keyword evidence="1" id="KW-1185">Reference proteome</keyword>
<sequence length="82" mass="9605">MPEEKRIVDPSNLPNQDQWPFMQQQIADAQKYLLFENLTTINIEVLKELQASEVASKKRFDEKAHTLYEMPTLLEHMSTKKG</sequence>
<evidence type="ECO:0000313" key="2">
    <source>
        <dbReference type="WBParaSite" id="nRc.2.0.1.t04524-RA"/>
    </source>
</evidence>
<reference evidence="2" key="1">
    <citation type="submission" date="2022-11" db="UniProtKB">
        <authorList>
            <consortium name="WormBaseParasite"/>
        </authorList>
    </citation>
    <scope>IDENTIFICATION</scope>
</reference>
<evidence type="ECO:0000313" key="1">
    <source>
        <dbReference type="Proteomes" id="UP000887565"/>
    </source>
</evidence>
<accession>A0A915HS05</accession>